<protein>
    <recommendedName>
        <fullName evidence="6">Type IV pilus assembly protein PilO</fullName>
    </recommendedName>
</protein>
<feature type="coiled-coil region" evidence="1">
    <location>
        <begin position="69"/>
        <end position="99"/>
    </location>
</feature>
<dbReference type="AlphaFoldDB" id="A0A1Z4LWE3"/>
<organism evidence="4 5">
    <name type="scientific">Calothrix parasitica NIES-267</name>
    <dbReference type="NCBI Taxonomy" id="1973488"/>
    <lineage>
        <taxon>Bacteria</taxon>
        <taxon>Bacillati</taxon>
        <taxon>Cyanobacteriota</taxon>
        <taxon>Cyanophyceae</taxon>
        <taxon>Nostocales</taxon>
        <taxon>Calotrichaceae</taxon>
        <taxon>Calothrix</taxon>
    </lineage>
</organism>
<proteinExistence type="predicted"/>
<evidence type="ECO:0000256" key="1">
    <source>
        <dbReference type="SAM" id="Coils"/>
    </source>
</evidence>
<keyword evidence="3" id="KW-0472">Membrane</keyword>
<evidence type="ECO:0000313" key="4">
    <source>
        <dbReference type="EMBL" id="BAY85543.1"/>
    </source>
</evidence>
<reference evidence="4 5" key="1">
    <citation type="submission" date="2017-06" db="EMBL/GenBank/DDBJ databases">
        <title>Genome sequencing of cyanobaciteial culture collection at National Institute for Environmental Studies (NIES).</title>
        <authorList>
            <person name="Hirose Y."/>
            <person name="Shimura Y."/>
            <person name="Fujisawa T."/>
            <person name="Nakamura Y."/>
            <person name="Kawachi M."/>
        </authorList>
    </citation>
    <scope>NUCLEOTIDE SEQUENCE [LARGE SCALE GENOMIC DNA]</scope>
    <source>
        <strain evidence="4 5">NIES-267</strain>
    </source>
</reference>
<sequence>MTFSDEMNFEGSEFEEESSSAYPVVFGITFTPKISGILIGVLGLAGAGYMFLNIVKPAWDSFVEKQGTKAQLETEIQGKEARLQSIDELNTKLANAKKQQSEVWAVFANEKTLDTLLIDLNRLVEAGNAQLGRNAVKAKLKKFTPSSEGTQPVTDGSLGPEVDGKLKRSTTEVAISGTYEQTQSILRNIERLQPLLIVKDYQSDLVQETFEEDQPRRTGPTPINTTFKLEALVPMNPKEVAAAEKEAQR</sequence>
<feature type="transmembrane region" description="Helical" evidence="3">
    <location>
        <begin position="34"/>
        <end position="55"/>
    </location>
</feature>
<dbReference type="Proteomes" id="UP000218418">
    <property type="component" value="Chromosome"/>
</dbReference>
<evidence type="ECO:0000256" key="2">
    <source>
        <dbReference type="SAM" id="MobiDB-lite"/>
    </source>
</evidence>
<accession>A0A1Z4LWE3</accession>
<keyword evidence="5" id="KW-1185">Reference proteome</keyword>
<evidence type="ECO:0000256" key="3">
    <source>
        <dbReference type="SAM" id="Phobius"/>
    </source>
</evidence>
<feature type="region of interest" description="Disordered" evidence="2">
    <location>
        <begin position="143"/>
        <end position="164"/>
    </location>
</feature>
<name>A0A1Z4LWE3_9CYAN</name>
<dbReference type="EMBL" id="AP018227">
    <property type="protein sequence ID" value="BAY85543.1"/>
    <property type="molecule type" value="Genomic_DNA"/>
</dbReference>
<feature type="compositionally biased region" description="Polar residues" evidence="2">
    <location>
        <begin position="144"/>
        <end position="154"/>
    </location>
</feature>
<gene>
    <name evidence="4" type="ORF">NIES267_50430</name>
</gene>
<evidence type="ECO:0000313" key="5">
    <source>
        <dbReference type="Proteomes" id="UP000218418"/>
    </source>
</evidence>
<evidence type="ECO:0008006" key="6">
    <source>
        <dbReference type="Google" id="ProtNLM"/>
    </source>
</evidence>
<keyword evidence="1" id="KW-0175">Coiled coil</keyword>
<keyword evidence="3" id="KW-1133">Transmembrane helix</keyword>
<dbReference type="OrthoDB" id="483469at2"/>
<keyword evidence="3" id="KW-0812">Transmembrane</keyword>